<comment type="caution">
    <text evidence="1">The sequence shown here is derived from an EMBL/GenBank/DDBJ whole genome shotgun (WGS) entry which is preliminary data.</text>
</comment>
<dbReference type="RefSeq" id="WP_260437777.1">
    <property type="nucleotide sequence ID" value="NZ_SGWW01000002.1"/>
</dbReference>
<protein>
    <submittedName>
        <fullName evidence="1">Uncharacterized protein</fullName>
    </submittedName>
</protein>
<evidence type="ECO:0000313" key="2">
    <source>
        <dbReference type="Proteomes" id="UP000293519"/>
    </source>
</evidence>
<accession>A0A4Q7LU05</accession>
<proteinExistence type="predicted"/>
<dbReference type="EMBL" id="SGWW01000002">
    <property type="protein sequence ID" value="RZS57793.1"/>
    <property type="molecule type" value="Genomic_DNA"/>
</dbReference>
<reference evidence="1 2" key="1">
    <citation type="journal article" date="2015" name="Stand. Genomic Sci.">
        <title>Genomic Encyclopedia of Bacterial and Archaeal Type Strains, Phase III: the genomes of soil and plant-associated and newly described type strains.</title>
        <authorList>
            <person name="Whitman W.B."/>
            <person name="Woyke T."/>
            <person name="Klenk H.P."/>
            <person name="Zhou Y."/>
            <person name="Lilburn T.G."/>
            <person name="Beck B.J."/>
            <person name="De Vos P."/>
            <person name="Vandamme P."/>
            <person name="Eisen J.A."/>
            <person name="Garrity G."/>
            <person name="Hugenholtz P."/>
            <person name="Kyrpides N.C."/>
        </authorList>
    </citation>
    <scope>NUCLEOTIDE SEQUENCE [LARGE SCALE GENOMIC DNA]</scope>
    <source>
        <strain evidence="1 2">CV2</strain>
    </source>
</reference>
<dbReference type="AlphaFoldDB" id="A0A4Q7LU05"/>
<organism evidence="1 2">
    <name type="scientific">Microcella putealis</name>
    <dbReference type="NCBI Taxonomy" id="337005"/>
    <lineage>
        <taxon>Bacteria</taxon>
        <taxon>Bacillati</taxon>
        <taxon>Actinomycetota</taxon>
        <taxon>Actinomycetes</taxon>
        <taxon>Micrococcales</taxon>
        <taxon>Microbacteriaceae</taxon>
        <taxon>Microcella</taxon>
    </lineage>
</organism>
<evidence type="ECO:0000313" key="1">
    <source>
        <dbReference type="EMBL" id="RZS57793.1"/>
    </source>
</evidence>
<dbReference type="Proteomes" id="UP000293519">
    <property type="component" value="Unassembled WGS sequence"/>
</dbReference>
<name>A0A4Q7LU05_9MICO</name>
<gene>
    <name evidence="1" type="ORF">EV141_1513</name>
</gene>
<sequence length="42" mass="5015">MPTRLLIDDDHLVVRLSWRDRIFAMSRDARIPLSEHLEQVGR</sequence>
<keyword evidence="2" id="KW-1185">Reference proteome</keyword>